<organism evidence="5 6">
    <name type="scientific">Aphanomyces euteiches</name>
    <dbReference type="NCBI Taxonomy" id="100861"/>
    <lineage>
        <taxon>Eukaryota</taxon>
        <taxon>Sar</taxon>
        <taxon>Stramenopiles</taxon>
        <taxon>Oomycota</taxon>
        <taxon>Saprolegniomycetes</taxon>
        <taxon>Saprolegniales</taxon>
        <taxon>Verrucalvaceae</taxon>
        <taxon>Aphanomyces</taxon>
    </lineage>
</organism>
<sequence>MMLLRRFARRHVSTNAAQRIYKSPFPPIEIPPQTTWDLAHQVAQTKRNDTALICGVTHATMTFGEFDQAVLKTATAFAERGVTKGTVVLTNMINCMEYPILYHALTSLGAILSPASPTFSSRELIQQLVASKASFIVTHSTAEDAAIEAADAVSIPPEHRFVVDKSTKSLAPFSVLQQVSSIKVPDTELNHAGDVNYLPFSSGTTGPPKGVKLSFSNLAVNVLQWHNIDPFTAPALALLPYNHIYGTTLMNVLLYCGQPQVILPRFEPESFLYALQTYKVMIFEKSSASQSKQIEKFNIAPPVAAFLAKHPLVDEYDLSATKVLVSGAAPMGEALEQAVYDRLGIKIKQAYGMTELSPVSNYSHSASTKSSSTGQLFPNTELRIVCPSTGKDLPPYETGELWYRGPQVMLGYLNNPDATNATMTSCGFLKTGDLGYIDDDGHVFVVDRLKELIKYKGHQVAPAELEDLILKHPKVFDVACIRGYDEQGEELPKACVVVRPGEKLTADELMAFVEENVSPFKKVRQVVFLDAIPKSASGKILRRELQAKFGKK</sequence>
<dbReference type="VEuPathDB" id="FungiDB:AeMF1_010275"/>
<evidence type="ECO:0000259" key="4">
    <source>
        <dbReference type="Pfam" id="PF13193"/>
    </source>
</evidence>
<dbReference type="Proteomes" id="UP000481153">
    <property type="component" value="Unassembled WGS sequence"/>
</dbReference>
<evidence type="ECO:0008006" key="7">
    <source>
        <dbReference type="Google" id="ProtNLM"/>
    </source>
</evidence>
<dbReference type="Pfam" id="PF13193">
    <property type="entry name" value="AMP-binding_C"/>
    <property type="match status" value="1"/>
</dbReference>
<evidence type="ECO:0000256" key="1">
    <source>
        <dbReference type="ARBA" id="ARBA00006432"/>
    </source>
</evidence>
<name>A0A6G0WYZ1_9STRA</name>
<accession>A0A6G0WYZ1</accession>
<dbReference type="SUPFAM" id="SSF56801">
    <property type="entry name" value="Acetyl-CoA synthetase-like"/>
    <property type="match status" value="1"/>
</dbReference>
<proteinExistence type="inferred from homology"/>
<protein>
    <recommendedName>
        <fullName evidence="7">4-coumarate--CoA ligase</fullName>
    </recommendedName>
</protein>
<dbReference type="FunFam" id="3.30.300.30:FF:000007">
    <property type="entry name" value="4-coumarate--CoA ligase 2"/>
    <property type="match status" value="1"/>
</dbReference>
<dbReference type="InterPro" id="IPR000873">
    <property type="entry name" value="AMP-dep_synth/lig_dom"/>
</dbReference>
<dbReference type="Gene3D" id="3.40.50.12780">
    <property type="entry name" value="N-terminal domain of ligase-like"/>
    <property type="match status" value="1"/>
</dbReference>
<keyword evidence="2" id="KW-0436">Ligase</keyword>
<dbReference type="Pfam" id="PF00501">
    <property type="entry name" value="AMP-binding"/>
    <property type="match status" value="1"/>
</dbReference>
<dbReference type="InterPro" id="IPR020845">
    <property type="entry name" value="AMP-binding_CS"/>
</dbReference>
<dbReference type="InterPro" id="IPR045851">
    <property type="entry name" value="AMP-bd_C_sf"/>
</dbReference>
<dbReference type="Gene3D" id="3.30.300.30">
    <property type="match status" value="1"/>
</dbReference>
<dbReference type="PANTHER" id="PTHR24096">
    <property type="entry name" value="LONG-CHAIN-FATTY-ACID--COA LIGASE"/>
    <property type="match status" value="1"/>
</dbReference>
<evidence type="ECO:0000259" key="3">
    <source>
        <dbReference type="Pfam" id="PF00501"/>
    </source>
</evidence>
<dbReference type="EMBL" id="VJMJ01000129">
    <property type="protein sequence ID" value="KAF0732718.1"/>
    <property type="molecule type" value="Genomic_DNA"/>
</dbReference>
<reference evidence="5 6" key="1">
    <citation type="submission" date="2019-07" db="EMBL/GenBank/DDBJ databases">
        <title>Genomics analysis of Aphanomyces spp. identifies a new class of oomycete effector associated with host adaptation.</title>
        <authorList>
            <person name="Gaulin E."/>
        </authorList>
    </citation>
    <scope>NUCLEOTIDE SEQUENCE [LARGE SCALE GENOMIC DNA]</scope>
    <source>
        <strain evidence="5 6">ATCC 201684</strain>
    </source>
</reference>
<dbReference type="PROSITE" id="PS00455">
    <property type="entry name" value="AMP_BINDING"/>
    <property type="match status" value="1"/>
</dbReference>
<comment type="similarity">
    <text evidence="1">Belongs to the ATP-dependent AMP-binding enzyme family.</text>
</comment>
<evidence type="ECO:0000313" key="5">
    <source>
        <dbReference type="EMBL" id="KAF0732718.1"/>
    </source>
</evidence>
<evidence type="ECO:0000256" key="2">
    <source>
        <dbReference type="ARBA" id="ARBA00022598"/>
    </source>
</evidence>
<dbReference type="GO" id="GO:0016405">
    <property type="term" value="F:CoA-ligase activity"/>
    <property type="evidence" value="ECO:0007669"/>
    <property type="project" value="TreeGrafter"/>
</dbReference>
<comment type="caution">
    <text evidence="5">The sequence shown here is derived from an EMBL/GenBank/DDBJ whole genome shotgun (WGS) entry which is preliminary data.</text>
</comment>
<feature type="domain" description="AMP-dependent synthetase/ligase" evidence="3">
    <location>
        <begin position="40"/>
        <end position="413"/>
    </location>
</feature>
<feature type="domain" description="AMP-binding enzyme C-terminal" evidence="4">
    <location>
        <begin position="464"/>
        <end position="539"/>
    </location>
</feature>
<gene>
    <name evidence="5" type="ORF">Ae201684_010249</name>
</gene>
<evidence type="ECO:0000313" key="6">
    <source>
        <dbReference type="Proteomes" id="UP000481153"/>
    </source>
</evidence>
<dbReference type="InterPro" id="IPR042099">
    <property type="entry name" value="ANL_N_sf"/>
</dbReference>
<dbReference type="InterPro" id="IPR025110">
    <property type="entry name" value="AMP-bd_C"/>
</dbReference>
<dbReference type="PANTHER" id="PTHR24096:SF149">
    <property type="entry name" value="AMP-BINDING DOMAIN-CONTAINING PROTEIN-RELATED"/>
    <property type="match status" value="1"/>
</dbReference>
<keyword evidence="6" id="KW-1185">Reference proteome</keyword>
<dbReference type="AlphaFoldDB" id="A0A6G0WYZ1"/>